<sequence>MPEDIISSIQESVIQGRMNKDDEGMDEGMIGQPGVTELVEKALASGLSIQNIITKG</sequence>
<reference evidence="1" key="1">
    <citation type="journal article" date="2014" name="Front. Microbiol.">
        <title>High frequency of phylogenetically diverse reductive dehalogenase-homologous genes in deep subseafloor sedimentary metagenomes.</title>
        <authorList>
            <person name="Kawai M."/>
            <person name="Futagami T."/>
            <person name="Toyoda A."/>
            <person name="Takaki Y."/>
            <person name="Nishi S."/>
            <person name="Hori S."/>
            <person name="Arai W."/>
            <person name="Tsubouchi T."/>
            <person name="Morono Y."/>
            <person name="Uchiyama I."/>
            <person name="Ito T."/>
            <person name="Fujiyama A."/>
            <person name="Inagaki F."/>
            <person name="Takami H."/>
        </authorList>
    </citation>
    <scope>NUCLEOTIDE SEQUENCE</scope>
    <source>
        <strain evidence="1">Expedition CK06-06</strain>
    </source>
</reference>
<protein>
    <submittedName>
        <fullName evidence="1">Uncharacterized protein</fullName>
    </submittedName>
</protein>
<gene>
    <name evidence="1" type="ORF">S01H1_15197</name>
</gene>
<accession>X0T5R4</accession>
<comment type="caution">
    <text evidence="1">The sequence shown here is derived from an EMBL/GenBank/DDBJ whole genome shotgun (WGS) entry which is preliminary data.</text>
</comment>
<dbReference type="EMBL" id="BARS01007933">
    <property type="protein sequence ID" value="GAF71420.1"/>
    <property type="molecule type" value="Genomic_DNA"/>
</dbReference>
<feature type="non-terminal residue" evidence="1">
    <location>
        <position position="56"/>
    </location>
</feature>
<evidence type="ECO:0000313" key="1">
    <source>
        <dbReference type="EMBL" id="GAF71420.1"/>
    </source>
</evidence>
<name>X0T5R4_9ZZZZ</name>
<organism evidence="1">
    <name type="scientific">marine sediment metagenome</name>
    <dbReference type="NCBI Taxonomy" id="412755"/>
    <lineage>
        <taxon>unclassified sequences</taxon>
        <taxon>metagenomes</taxon>
        <taxon>ecological metagenomes</taxon>
    </lineage>
</organism>
<proteinExistence type="predicted"/>
<dbReference type="AlphaFoldDB" id="X0T5R4"/>